<accession>A0A4R6RP13</accession>
<gene>
    <name evidence="1" type="ORF">EDD54_1475</name>
</gene>
<keyword evidence="2" id="KW-1185">Reference proteome</keyword>
<dbReference type="OrthoDB" id="9811054at2"/>
<name>A0A4R6RP13_9HYPH</name>
<dbReference type="Proteomes" id="UP000294547">
    <property type="component" value="Unassembled WGS sequence"/>
</dbReference>
<dbReference type="AlphaFoldDB" id="A0A4R6RP13"/>
<comment type="caution">
    <text evidence="1">The sequence shown here is derived from an EMBL/GenBank/DDBJ whole genome shotgun (WGS) entry which is preliminary data.</text>
</comment>
<reference evidence="1 2" key="1">
    <citation type="submission" date="2019-03" db="EMBL/GenBank/DDBJ databases">
        <title>Genomic Encyclopedia of Type Strains, Phase IV (KMG-IV): sequencing the most valuable type-strain genomes for metagenomic binning, comparative biology and taxonomic classification.</title>
        <authorList>
            <person name="Goeker M."/>
        </authorList>
    </citation>
    <scope>NUCLEOTIDE SEQUENCE [LARGE SCALE GENOMIC DNA]</scope>
    <source>
        <strain evidence="1 2">DSM 102969</strain>
    </source>
</reference>
<proteinExistence type="predicted"/>
<dbReference type="InterPro" id="IPR009354">
    <property type="entry name" value="Usg"/>
</dbReference>
<protein>
    <submittedName>
        <fullName evidence="1">Uncharacterized protein Usg</fullName>
    </submittedName>
</protein>
<sequence>MATTTDFGKQLQGYGLTTAHILYRLPDHPRILQSYVWQDYDLAPDFPQLERFLAFWRSRLEGALHSVEVAHKRLIGPSEWRKVDAVFGVH</sequence>
<dbReference type="EMBL" id="SNXY01000006">
    <property type="protein sequence ID" value="TDP87576.1"/>
    <property type="molecule type" value="Genomic_DNA"/>
</dbReference>
<evidence type="ECO:0000313" key="1">
    <source>
        <dbReference type="EMBL" id="TDP87576.1"/>
    </source>
</evidence>
<evidence type="ECO:0000313" key="2">
    <source>
        <dbReference type="Proteomes" id="UP000294547"/>
    </source>
</evidence>
<organism evidence="1 2">
    <name type="scientific">Oharaeibacter diazotrophicus</name>
    <dbReference type="NCBI Taxonomy" id="1920512"/>
    <lineage>
        <taxon>Bacteria</taxon>
        <taxon>Pseudomonadati</taxon>
        <taxon>Pseudomonadota</taxon>
        <taxon>Alphaproteobacteria</taxon>
        <taxon>Hyphomicrobiales</taxon>
        <taxon>Pleomorphomonadaceae</taxon>
        <taxon>Oharaeibacter</taxon>
    </lineage>
</organism>
<dbReference type="Pfam" id="PF06233">
    <property type="entry name" value="Usg"/>
    <property type="match status" value="1"/>
</dbReference>
<dbReference type="RefSeq" id="WP_126535313.1">
    <property type="nucleotide sequence ID" value="NZ_BSPM01000008.1"/>
</dbReference>